<sequence>MKRITVIGGGGTAIFMAAYFTLQGHQVTVCDQEWHSAKLQGIQEAGNKIQLIGNAGQGEAVIHKVTFDPAEALAETEIVLVSARARVCLKNKSRTKEANMQN</sequence>
<dbReference type="InterPro" id="IPR036291">
    <property type="entry name" value="NAD(P)-bd_dom_sf"/>
</dbReference>
<dbReference type="Gene3D" id="3.40.50.720">
    <property type="entry name" value="NAD(P)-binding Rossmann-like Domain"/>
    <property type="match status" value="1"/>
</dbReference>
<dbReference type="EMBL" id="CACRUB010000014">
    <property type="protein sequence ID" value="VYT68134.1"/>
    <property type="molecule type" value="Genomic_DNA"/>
</dbReference>
<dbReference type="RefSeq" id="WP_156620961.1">
    <property type="nucleotide sequence ID" value="NZ_CACRUB010000014.1"/>
</dbReference>
<dbReference type="AlphaFoldDB" id="A0A6N2YMI7"/>
<proteinExistence type="predicted"/>
<accession>A0A6N2YMI7</accession>
<reference evidence="1" key="1">
    <citation type="submission" date="2019-11" db="EMBL/GenBank/DDBJ databases">
        <authorList>
            <person name="Feng L."/>
        </authorList>
    </citation>
    <scope>NUCLEOTIDE SEQUENCE</scope>
    <source>
        <strain evidence="1">FplautiiLFYP42</strain>
    </source>
</reference>
<dbReference type="SUPFAM" id="SSF51735">
    <property type="entry name" value="NAD(P)-binding Rossmann-fold domains"/>
    <property type="match status" value="1"/>
</dbReference>
<organism evidence="1">
    <name type="scientific">Flavonifractor plautii</name>
    <name type="common">Fusobacterium plautii</name>
    <dbReference type="NCBI Taxonomy" id="292800"/>
    <lineage>
        <taxon>Bacteria</taxon>
        <taxon>Bacillati</taxon>
        <taxon>Bacillota</taxon>
        <taxon>Clostridia</taxon>
        <taxon>Eubacteriales</taxon>
        <taxon>Oscillospiraceae</taxon>
        <taxon>Flavonifractor</taxon>
    </lineage>
</organism>
<name>A0A6N2YMI7_FLAPL</name>
<evidence type="ECO:0000313" key="1">
    <source>
        <dbReference type="EMBL" id="VYT68134.1"/>
    </source>
</evidence>
<protein>
    <submittedName>
        <fullName evidence="1">2-dehydropantoate 2-reductase</fullName>
    </submittedName>
</protein>
<gene>
    <name evidence="1" type="ORF">FPLFYP42_00238</name>
</gene>